<keyword evidence="1" id="KW-0175">Coiled coil</keyword>
<keyword evidence="5" id="KW-1185">Reference proteome</keyword>
<sequence>MTHIANCLRHGVGRTSPDNYIVDVEALSSNNSTARSDLSSSNSPSMSQEMMTGRVAVKYQLWPNPSRPSQVHWLDQISSDKSMALSAGRSSTSLSDTVVANDNFGRLTRSGSLARRRKISVPELGPTTMTMVTVRELAVDSPTIPGRPPLRTTASESHKHERSASAPGGNWRHGPFGDAMVDCVGRPFVHKSGALHQPTLKTPVFDLAKPLQLNATRPLSPILSPPLTAKPVLKLETGSDADQGPPVPPKPSPTEGRGSPVSKTLSKSNPCSATMPPATRTRSPPFTAPLGSSKSMHDFGMSPMKVKHQAPALPAGKLETPVCEQTRPVRRSSLKKPSNKFSPATPKQHQPVTANSDSWKLPEGMIPQDALKRLPQHETESLRKQARGQAEKFEVLGSRNVASLSRELRALDERCEYLRRTYKSLRDGRQTLHVRMLHYLKSDTLNFSRERLLKQSEALLELDQSIDDWILKLEQAENRRLRVRQKLLEHVAAAVTLNQHASSPTMDGTSMHHHGAATPPGSPVMLQGMSPHSSPHTTQEVSSRRDVESIKIYADGQVLSLFNDIDQAMTKMCEAC</sequence>
<dbReference type="GeneID" id="54415929"/>
<proteinExistence type="predicted"/>
<evidence type="ECO:0000256" key="2">
    <source>
        <dbReference type="SAM" id="MobiDB-lite"/>
    </source>
</evidence>
<dbReference type="RefSeq" id="XP_033534279.1">
    <property type="nucleotide sequence ID" value="XM_033675359.1"/>
</dbReference>
<feature type="coiled-coil region" evidence="1">
    <location>
        <begin position="459"/>
        <end position="486"/>
    </location>
</feature>
<feature type="compositionally biased region" description="Polar residues" evidence="2">
    <location>
        <begin position="339"/>
        <end position="358"/>
    </location>
</feature>
<dbReference type="EMBL" id="ML975157">
    <property type="protein sequence ID" value="KAF1812648.1"/>
    <property type="molecule type" value="Genomic_DNA"/>
</dbReference>
<organism evidence="4">
    <name type="scientific">Eremomyces bilateralis CBS 781.70</name>
    <dbReference type="NCBI Taxonomy" id="1392243"/>
    <lineage>
        <taxon>Eukaryota</taxon>
        <taxon>Fungi</taxon>
        <taxon>Dikarya</taxon>
        <taxon>Ascomycota</taxon>
        <taxon>Pezizomycotina</taxon>
        <taxon>Dothideomycetes</taxon>
        <taxon>Dothideomycetes incertae sedis</taxon>
        <taxon>Eremomycetales</taxon>
        <taxon>Eremomycetaceae</taxon>
        <taxon>Eremomyces</taxon>
    </lineage>
</organism>
<dbReference type="Proteomes" id="UP000504638">
    <property type="component" value="Unplaced"/>
</dbReference>
<reference evidence="4 6" key="1">
    <citation type="submission" date="2020-01" db="EMBL/GenBank/DDBJ databases">
        <authorList>
            <consortium name="DOE Joint Genome Institute"/>
            <person name="Haridas S."/>
            <person name="Albert R."/>
            <person name="Binder M."/>
            <person name="Bloem J."/>
            <person name="Labutti K."/>
            <person name="Salamov A."/>
            <person name="Andreopoulos B."/>
            <person name="Baker S.E."/>
            <person name="Barry K."/>
            <person name="Bills G."/>
            <person name="Bluhm B.H."/>
            <person name="Cannon C."/>
            <person name="Castanera R."/>
            <person name="Culley D.E."/>
            <person name="Daum C."/>
            <person name="Ezra D."/>
            <person name="Gonzalez J.B."/>
            <person name="Henrissat B."/>
            <person name="Kuo A."/>
            <person name="Liang C."/>
            <person name="Lipzen A."/>
            <person name="Lutzoni F."/>
            <person name="Magnuson J."/>
            <person name="Mondo S."/>
            <person name="Nolan M."/>
            <person name="Ohm R."/>
            <person name="Pangilinan J."/>
            <person name="Park H.-J."/>
            <person name="Ramirez L."/>
            <person name="Alfaro M."/>
            <person name="Sun H."/>
            <person name="Tritt A."/>
            <person name="Yoshinaga Y."/>
            <person name="Zwiers L.-H."/>
            <person name="Turgeon B.G."/>
            <person name="Goodwin S.B."/>
            <person name="Spatafora J.W."/>
            <person name="Crous P.W."/>
            <person name="Grigoriev I.V."/>
        </authorList>
    </citation>
    <scope>NUCLEOTIDE SEQUENCE</scope>
    <source>
        <strain evidence="4 6">CBS 781.70</strain>
    </source>
</reference>
<gene>
    <name evidence="4 6" type="ORF">P152DRAFT_344595</name>
</gene>
<feature type="compositionally biased region" description="Polar residues" evidence="2">
    <location>
        <begin position="261"/>
        <end position="272"/>
    </location>
</feature>
<reference evidence="6" key="3">
    <citation type="submission" date="2025-04" db="UniProtKB">
        <authorList>
            <consortium name="RefSeq"/>
        </authorList>
    </citation>
    <scope>IDENTIFICATION</scope>
    <source>
        <strain evidence="6">CBS 781.70</strain>
    </source>
</reference>
<accession>A0A6G1G3Q6</accession>
<feature type="region of interest" description="Disordered" evidence="2">
    <location>
        <begin position="500"/>
        <end position="545"/>
    </location>
</feature>
<feature type="region of interest" description="Disordered" evidence="2">
    <location>
        <begin position="236"/>
        <end position="301"/>
    </location>
</feature>
<feature type="compositionally biased region" description="Basic residues" evidence="2">
    <location>
        <begin position="328"/>
        <end position="338"/>
    </location>
</feature>
<evidence type="ECO:0000259" key="3">
    <source>
        <dbReference type="Pfam" id="PF15456"/>
    </source>
</evidence>
<evidence type="ECO:0000313" key="6">
    <source>
        <dbReference type="RefSeq" id="XP_033534279.1"/>
    </source>
</evidence>
<dbReference type="AlphaFoldDB" id="A0A6G1G3Q6"/>
<protein>
    <recommendedName>
        <fullName evidence="3">Up-regulated during septation protein 1 domain-containing protein</fullName>
    </recommendedName>
</protein>
<name>A0A6G1G3Q6_9PEZI</name>
<feature type="region of interest" description="Disordered" evidence="2">
    <location>
        <begin position="324"/>
        <end position="361"/>
    </location>
</feature>
<feature type="region of interest" description="Disordered" evidence="2">
    <location>
        <begin position="141"/>
        <end position="174"/>
    </location>
</feature>
<dbReference type="Pfam" id="PF15456">
    <property type="entry name" value="Uds1"/>
    <property type="match status" value="1"/>
</dbReference>
<evidence type="ECO:0000256" key="1">
    <source>
        <dbReference type="SAM" id="Coils"/>
    </source>
</evidence>
<reference evidence="6" key="2">
    <citation type="submission" date="2020-04" db="EMBL/GenBank/DDBJ databases">
        <authorList>
            <consortium name="NCBI Genome Project"/>
        </authorList>
    </citation>
    <scope>NUCLEOTIDE SEQUENCE</scope>
    <source>
        <strain evidence="6">CBS 781.70</strain>
    </source>
</reference>
<feature type="compositionally biased region" description="Polar residues" evidence="2">
    <location>
        <begin position="530"/>
        <end position="541"/>
    </location>
</feature>
<dbReference type="InterPro" id="IPR029191">
    <property type="entry name" value="Uds1"/>
</dbReference>
<evidence type="ECO:0000313" key="4">
    <source>
        <dbReference type="EMBL" id="KAF1812648.1"/>
    </source>
</evidence>
<evidence type="ECO:0000313" key="5">
    <source>
        <dbReference type="Proteomes" id="UP000504638"/>
    </source>
</evidence>
<dbReference type="OrthoDB" id="5429395at2759"/>
<feature type="domain" description="Up-regulated during septation protein 1" evidence="3">
    <location>
        <begin position="381"/>
        <end position="497"/>
    </location>
</feature>
<feature type="compositionally biased region" description="Polar residues" evidence="2">
    <location>
        <begin position="280"/>
        <end position="294"/>
    </location>
</feature>